<protein>
    <recommendedName>
        <fullName evidence="6 11">Adenine phosphoribosyltransferase</fullName>
        <shortName evidence="11">APRT</shortName>
        <ecNumber evidence="6 11">2.4.2.7</ecNumber>
    </recommendedName>
</protein>
<dbReference type="Gene3D" id="3.40.50.2020">
    <property type="match status" value="1"/>
</dbReference>
<evidence type="ECO:0000256" key="7">
    <source>
        <dbReference type="ARBA" id="ARBA00022490"/>
    </source>
</evidence>
<dbReference type="EMBL" id="CADCVS010000289">
    <property type="protein sequence ID" value="CAA9506089.1"/>
    <property type="molecule type" value="Genomic_DNA"/>
</dbReference>
<feature type="domain" description="Phosphoribosyltransferase" evidence="12">
    <location>
        <begin position="54"/>
        <end position="153"/>
    </location>
</feature>
<dbReference type="AlphaFoldDB" id="A0A6J4SUS9"/>
<dbReference type="NCBIfam" id="NF002634">
    <property type="entry name" value="PRK02304.1-3"/>
    <property type="match status" value="1"/>
</dbReference>
<evidence type="ECO:0000256" key="9">
    <source>
        <dbReference type="ARBA" id="ARBA00022679"/>
    </source>
</evidence>
<keyword evidence="9 11" id="KW-0808">Transferase</keyword>
<evidence type="ECO:0000256" key="4">
    <source>
        <dbReference type="ARBA" id="ARBA00004659"/>
    </source>
</evidence>
<dbReference type="GO" id="GO:0016208">
    <property type="term" value="F:AMP binding"/>
    <property type="evidence" value="ECO:0007669"/>
    <property type="project" value="TreeGrafter"/>
</dbReference>
<evidence type="ECO:0000256" key="5">
    <source>
        <dbReference type="ARBA" id="ARBA00008391"/>
    </source>
</evidence>
<evidence type="ECO:0000256" key="10">
    <source>
        <dbReference type="ARBA" id="ARBA00022726"/>
    </source>
</evidence>
<dbReference type="CDD" id="cd06223">
    <property type="entry name" value="PRTases_typeI"/>
    <property type="match status" value="1"/>
</dbReference>
<keyword evidence="7 11" id="KW-0963">Cytoplasm</keyword>
<evidence type="ECO:0000313" key="13">
    <source>
        <dbReference type="EMBL" id="CAA9506089.1"/>
    </source>
</evidence>
<dbReference type="EC" id="2.4.2.7" evidence="6 11"/>
<organism evidence="13">
    <name type="scientific">uncultured Solirubrobacteraceae bacterium</name>
    <dbReference type="NCBI Taxonomy" id="1162706"/>
    <lineage>
        <taxon>Bacteria</taxon>
        <taxon>Bacillati</taxon>
        <taxon>Actinomycetota</taxon>
        <taxon>Thermoleophilia</taxon>
        <taxon>Solirubrobacterales</taxon>
        <taxon>Solirubrobacteraceae</taxon>
        <taxon>environmental samples</taxon>
    </lineage>
</organism>
<dbReference type="SUPFAM" id="SSF53271">
    <property type="entry name" value="PRTase-like"/>
    <property type="match status" value="1"/>
</dbReference>
<reference evidence="13" key="1">
    <citation type="submission" date="2020-02" db="EMBL/GenBank/DDBJ databases">
        <authorList>
            <person name="Meier V. D."/>
        </authorList>
    </citation>
    <scope>NUCLEOTIDE SEQUENCE</scope>
    <source>
        <strain evidence="13">AVDCRST_MAG30</strain>
    </source>
</reference>
<keyword evidence="10 11" id="KW-0660">Purine salvage</keyword>
<dbReference type="UniPathway" id="UPA00588">
    <property type="reaction ID" value="UER00646"/>
</dbReference>
<evidence type="ECO:0000256" key="6">
    <source>
        <dbReference type="ARBA" id="ARBA00011893"/>
    </source>
</evidence>
<dbReference type="HAMAP" id="MF_00004">
    <property type="entry name" value="Aden_phosphoribosyltr"/>
    <property type="match status" value="1"/>
</dbReference>
<evidence type="ECO:0000256" key="11">
    <source>
        <dbReference type="HAMAP-Rule" id="MF_00004"/>
    </source>
</evidence>
<evidence type="ECO:0000256" key="8">
    <source>
        <dbReference type="ARBA" id="ARBA00022676"/>
    </source>
</evidence>
<dbReference type="InterPro" id="IPR050054">
    <property type="entry name" value="UPRTase/APRTase"/>
</dbReference>
<dbReference type="GO" id="GO:0006166">
    <property type="term" value="P:purine ribonucleoside salvage"/>
    <property type="evidence" value="ECO:0007669"/>
    <property type="project" value="UniProtKB-UniRule"/>
</dbReference>
<comment type="subcellular location">
    <subcellularLocation>
        <location evidence="3 11">Cytoplasm</location>
    </subcellularLocation>
</comment>
<comment type="catalytic activity">
    <reaction evidence="1 11">
        <text>AMP + diphosphate = 5-phospho-alpha-D-ribose 1-diphosphate + adenine</text>
        <dbReference type="Rhea" id="RHEA:16609"/>
        <dbReference type="ChEBI" id="CHEBI:16708"/>
        <dbReference type="ChEBI" id="CHEBI:33019"/>
        <dbReference type="ChEBI" id="CHEBI:58017"/>
        <dbReference type="ChEBI" id="CHEBI:456215"/>
        <dbReference type="EC" id="2.4.2.7"/>
    </reaction>
</comment>
<dbReference type="GO" id="GO:0002055">
    <property type="term" value="F:adenine binding"/>
    <property type="evidence" value="ECO:0007669"/>
    <property type="project" value="TreeGrafter"/>
</dbReference>
<dbReference type="GO" id="GO:0044209">
    <property type="term" value="P:AMP salvage"/>
    <property type="evidence" value="ECO:0007669"/>
    <property type="project" value="UniProtKB-UniRule"/>
</dbReference>
<accession>A0A6J4SUS9</accession>
<dbReference type="Pfam" id="PF00156">
    <property type="entry name" value="Pribosyltran"/>
    <property type="match status" value="1"/>
</dbReference>
<comment type="similarity">
    <text evidence="5 11">Belongs to the purine/pyrimidine phosphoribosyltransferase family.</text>
</comment>
<gene>
    <name evidence="11" type="primary">apt</name>
    <name evidence="13" type="ORF">AVDCRST_MAG30-2203</name>
</gene>
<proteinExistence type="inferred from homology"/>
<dbReference type="NCBIfam" id="TIGR01090">
    <property type="entry name" value="apt"/>
    <property type="match status" value="1"/>
</dbReference>
<dbReference type="GO" id="GO:0003999">
    <property type="term" value="F:adenine phosphoribosyltransferase activity"/>
    <property type="evidence" value="ECO:0007669"/>
    <property type="project" value="UniProtKB-UniRule"/>
</dbReference>
<dbReference type="PANTHER" id="PTHR32315">
    <property type="entry name" value="ADENINE PHOSPHORIBOSYLTRANSFERASE"/>
    <property type="match status" value="1"/>
</dbReference>
<dbReference type="GO" id="GO:0006168">
    <property type="term" value="P:adenine salvage"/>
    <property type="evidence" value="ECO:0007669"/>
    <property type="project" value="InterPro"/>
</dbReference>
<dbReference type="PANTHER" id="PTHR32315:SF3">
    <property type="entry name" value="ADENINE PHOSPHORIBOSYLTRANSFERASE"/>
    <property type="match status" value="1"/>
</dbReference>
<sequence length="177" mass="18390">MSQGVDLRAHIRDIPDFPTPGIVFKDITPLLLDPGALDAAVGALAEWARPRDVGFVVAAEARGFILGAALARELGAGFVPARKPGKLPADTISADYILEYGVDALELHADAISHGERVLIHDDLLATGGTAAALADLVEQIGGTVVGFAFLVELGFLGGREKLGDADVHALIGYDGE</sequence>
<evidence type="ECO:0000256" key="2">
    <source>
        <dbReference type="ARBA" id="ARBA00003968"/>
    </source>
</evidence>
<dbReference type="InterPro" id="IPR005764">
    <property type="entry name" value="Ade_phspho_trans"/>
</dbReference>
<name>A0A6J4SUS9_9ACTN</name>
<comment type="pathway">
    <text evidence="4 11">Purine metabolism; AMP biosynthesis via salvage pathway; AMP from adenine: step 1/1.</text>
</comment>
<dbReference type="GO" id="GO:0005737">
    <property type="term" value="C:cytoplasm"/>
    <property type="evidence" value="ECO:0007669"/>
    <property type="project" value="UniProtKB-SubCell"/>
</dbReference>
<keyword evidence="8 11" id="KW-0328">Glycosyltransferase</keyword>
<comment type="subunit">
    <text evidence="11">Homodimer.</text>
</comment>
<evidence type="ECO:0000256" key="3">
    <source>
        <dbReference type="ARBA" id="ARBA00004496"/>
    </source>
</evidence>
<dbReference type="InterPro" id="IPR029057">
    <property type="entry name" value="PRTase-like"/>
</dbReference>
<dbReference type="NCBIfam" id="NF002636">
    <property type="entry name" value="PRK02304.1-5"/>
    <property type="match status" value="1"/>
</dbReference>
<dbReference type="InterPro" id="IPR000836">
    <property type="entry name" value="PRTase_dom"/>
</dbReference>
<comment type="function">
    <text evidence="2 11">Catalyzes a salvage reaction resulting in the formation of AMP, that is energically less costly than de novo synthesis.</text>
</comment>
<evidence type="ECO:0000259" key="12">
    <source>
        <dbReference type="Pfam" id="PF00156"/>
    </source>
</evidence>
<evidence type="ECO:0000256" key="1">
    <source>
        <dbReference type="ARBA" id="ARBA00000868"/>
    </source>
</evidence>
<dbReference type="FunFam" id="3.40.50.2020:FF:000021">
    <property type="entry name" value="Adenine phosphoribosyltransferase"/>
    <property type="match status" value="1"/>
</dbReference>